<evidence type="ECO:0000256" key="5">
    <source>
        <dbReference type="ARBA" id="ARBA00023163"/>
    </source>
</evidence>
<organism evidence="8 9">
    <name type="scientific">Fulvivirga sediminis</name>
    <dbReference type="NCBI Taxonomy" id="2803949"/>
    <lineage>
        <taxon>Bacteria</taxon>
        <taxon>Pseudomonadati</taxon>
        <taxon>Bacteroidota</taxon>
        <taxon>Cytophagia</taxon>
        <taxon>Cytophagales</taxon>
        <taxon>Fulvivirgaceae</taxon>
        <taxon>Fulvivirga</taxon>
    </lineage>
</organism>
<evidence type="ECO:0000259" key="6">
    <source>
        <dbReference type="Pfam" id="PF04542"/>
    </source>
</evidence>
<dbReference type="InterPro" id="IPR036388">
    <property type="entry name" value="WH-like_DNA-bd_sf"/>
</dbReference>
<dbReference type="InterPro" id="IPR007627">
    <property type="entry name" value="RNA_pol_sigma70_r2"/>
</dbReference>
<evidence type="ECO:0000256" key="2">
    <source>
        <dbReference type="ARBA" id="ARBA00023015"/>
    </source>
</evidence>
<dbReference type="Gene3D" id="1.10.10.10">
    <property type="entry name" value="Winged helix-like DNA-binding domain superfamily/Winged helix DNA-binding domain"/>
    <property type="match status" value="1"/>
</dbReference>
<proteinExistence type="inferred from homology"/>
<dbReference type="NCBIfam" id="TIGR02937">
    <property type="entry name" value="sigma70-ECF"/>
    <property type="match status" value="1"/>
</dbReference>
<dbReference type="InterPro" id="IPR014284">
    <property type="entry name" value="RNA_pol_sigma-70_dom"/>
</dbReference>
<evidence type="ECO:0000256" key="3">
    <source>
        <dbReference type="ARBA" id="ARBA00023082"/>
    </source>
</evidence>
<dbReference type="Proteomes" id="UP000659388">
    <property type="component" value="Unassembled WGS sequence"/>
</dbReference>
<dbReference type="Gene3D" id="1.10.1740.10">
    <property type="match status" value="1"/>
</dbReference>
<evidence type="ECO:0000313" key="8">
    <source>
        <dbReference type="EMBL" id="MBL3657691.1"/>
    </source>
</evidence>
<evidence type="ECO:0000259" key="7">
    <source>
        <dbReference type="Pfam" id="PF04545"/>
    </source>
</evidence>
<evidence type="ECO:0000313" key="9">
    <source>
        <dbReference type="Proteomes" id="UP000659388"/>
    </source>
</evidence>
<dbReference type="SUPFAM" id="SSF88659">
    <property type="entry name" value="Sigma3 and sigma4 domains of RNA polymerase sigma factors"/>
    <property type="match status" value="1"/>
</dbReference>
<feature type="domain" description="RNA polymerase sigma-70 region 4" evidence="7">
    <location>
        <begin position="132"/>
        <end position="180"/>
    </location>
</feature>
<comment type="caution">
    <text evidence="8">The sequence shown here is derived from an EMBL/GenBank/DDBJ whole genome shotgun (WGS) entry which is preliminary data.</text>
</comment>
<dbReference type="InterPro" id="IPR007630">
    <property type="entry name" value="RNA_pol_sigma70_r4"/>
</dbReference>
<reference evidence="8" key="1">
    <citation type="submission" date="2021-01" db="EMBL/GenBank/DDBJ databases">
        <title>Fulvivirga kasyanovii gen. nov., sp nov., a novel member of the phylum Bacteroidetes isolated from seawater in a mussel farm.</title>
        <authorList>
            <person name="Zhao L.-H."/>
            <person name="Wang Z.-J."/>
        </authorList>
    </citation>
    <scope>NUCLEOTIDE SEQUENCE</scope>
    <source>
        <strain evidence="8">2943</strain>
    </source>
</reference>
<gene>
    <name evidence="8" type="ORF">JL102_16190</name>
</gene>
<dbReference type="CDD" id="cd06171">
    <property type="entry name" value="Sigma70_r4"/>
    <property type="match status" value="1"/>
</dbReference>
<dbReference type="GO" id="GO:0003677">
    <property type="term" value="F:DNA binding"/>
    <property type="evidence" value="ECO:0007669"/>
    <property type="project" value="UniProtKB-KW"/>
</dbReference>
<evidence type="ECO:0000256" key="4">
    <source>
        <dbReference type="ARBA" id="ARBA00023125"/>
    </source>
</evidence>
<dbReference type="InterPro" id="IPR013324">
    <property type="entry name" value="RNA_pol_sigma_r3/r4-like"/>
</dbReference>
<dbReference type="InterPro" id="IPR013325">
    <property type="entry name" value="RNA_pol_sigma_r2"/>
</dbReference>
<dbReference type="GO" id="GO:0016987">
    <property type="term" value="F:sigma factor activity"/>
    <property type="evidence" value="ECO:0007669"/>
    <property type="project" value="UniProtKB-KW"/>
</dbReference>
<sequence>MSTTLQGHMDQSELAVLLKDRNKIAMKYLYENYSASLYGVVVRIVVDEKVAEEVLQDAFLKIWEKIANYDAQKGRLFTWMLNLTRNLAIDKLRSKEIKRVQKTDELNNNVYNIERNNLVHQNIDTIGVEKFLDKLREEERLVIDLIYFKGYTQSEVSEEKNIPLGTVKTRLRMALINLRKALGVR</sequence>
<protein>
    <submittedName>
        <fullName evidence="8">Sigma-70 family RNA polymerase sigma factor</fullName>
    </submittedName>
</protein>
<keyword evidence="3" id="KW-0731">Sigma factor</keyword>
<dbReference type="SUPFAM" id="SSF88946">
    <property type="entry name" value="Sigma2 domain of RNA polymerase sigma factors"/>
    <property type="match status" value="1"/>
</dbReference>
<dbReference type="RefSeq" id="WP_202245488.1">
    <property type="nucleotide sequence ID" value="NZ_JAESIY010000009.1"/>
</dbReference>
<evidence type="ECO:0000256" key="1">
    <source>
        <dbReference type="ARBA" id="ARBA00010641"/>
    </source>
</evidence>
<dbReference type="EMBL" id="JAESIY010000009">
    <property type="protein sequence ID" value="MBL3657691.1"/>
    <property type="molecule type" value="Genomic_DNA"/>
</dbReference>
<feature type="domain" description="RNA polymerase sigma-70 region 2" evidence="6">
    <location>
        <begin position="29"/>
        <end position="95"/>
    </location>
</feature>
<accession>A0A937F9G7</accession>
<keyword evidence="4" id="KW-0238">DNA-binding</keyword>
<dbReference type="InterPro" id="IPR039425">
    <property type="entry name" value="RNA_pol_sigma-70-like"/>
</dbReference>
<dbReference type="GO" id="GO:0006352">
    <property type="term" value="P:DNA-templated transcription initiation"/>
    <property type="evidence" value="ECO:0007669"/>
    <property type="project" value="InterPro"/>
</dbReference>
<keyword evidence="2" id="KW-0805">Transcription regulation</keyword>
<comment type="similarity">
    <text evidence="1">Belongs to the sigma-70 factor family. ECF subfamily.</text>
</comment>
<keyword evidence="9" id="KW-1185">Reference proteome</keyword>
<dbReference type="Pfam" id="PF04542">
    <property type="entry name" value="Sigma70_r2"/>
    <property type="match status" value="1"/>
</dbReference>
<dbReference type="PANTHER" id="PTHR43133:SF62">
    <property type="entry name" value="RNA POLYMERASE SIGMA FACTOR SIGZ"/>
    <property type="match status" value="1"/>
</dbReference>
<dbReference type="PANTHER" id="PTHR43133">
    <property type="entry name" value="RNA POLYMERASE ECF-TYPE SIGMA FACTO"/>
    <property type="match status" value="1"/>
</dbReference>
<keyword evidence="5" id="KW-0804">Transcription</keyword>
<name>A0A937F9G7_9BACT</name>
<dbReference type="AlphaFoldDB" id="A0A937F9G7"/>
<dbReference type="Pfam" id="PF04545">
    <property type="entry name" value="Sigma70_r4"/>
    <property type="match status" value="1"/>
</dbReference>